<organism evidence="1 2">
    <name type="scientific">Candidatus Desulfosporosinus infrequens</name>
    <dbReference type="NCBI Taxonomy" id="2043169"/>
    <lineage>
        <taxon>Bacteria</taxon>
        <taxon>Bacillati</taxon>
        <taxon>Bacillota</taxon>
        <taxon>Clostridia</taxon>
        <taxon>Eubacteriales</taxon>
        <taxon>Desulfitobacteriaceae</taxon>
        <taxon>Desulfosporosinus</taxon>
    </lineage>
</organism>
<accession>A0A2U3LL75</accession>
<dbReference type="Proteomes" id="UP000238916">
    <property type="component" value="Unassembled WGS sequence"/>
</dbReference>
<evidence type="ECO:0000313" key="2">
    <source>
        <dbReference type="Proteomes" id="UP000238916"/>
    </source>
</evidence>
<dbReference type="EMBL" id="OMOF01000545">
    <property type="protein sequence ID" value="SPF52592.1"/>
    <property type="molecule type" value="Genomic_DNA"/>
</dbReference>
<sequence>MYFLNLCNLCNLWLVPWQGGLIKERAGNPALSNRYLLT</sequence>
<proteinExistence type="predicted"/>
<dbReference type="AlphaFoldDB" id="A0A2U3LL75"/>
<protein>
    <submittedName>
        <fullName evidence="1">Uncharacterized protein</fullName>
    </submittedName>
</protein>
<name>A0A2U3LL75_9FIRM</name>
<gene>
    <name evidence="1" type="ORF">SBF1_590009</name>
</gene>
<evidence type="ECO:0000313" key="1">
    <source>
        <dbReference type="EMBL" id="SPF52592.1"/>
    </source>
</evidence>
<reference evidence="2" key="1">
    <citation type="submission" date="2018-02" db="EMBL/GenBank/DDBJ databases">
        <authorList>
            <person name="Hausmann B."/>
        </authorList>
    </citation>
    <scope>NUCLEOTIDE SEQUENCE [LARGE SCALE GENOMIC DNA]</scope>
    <source>
        <strain evidence="2">Peat soil MAG SbF1</strain>
    </source>
</reference>